<feature type="transmembrane region" description="Helical" evidence="1">
    <location>
        <begin position="14"/>
        <end position="44"/>
    </location>
</feature>
<keyword evidence="3" id="KW-0808">Transferase</keyword>
<feature type="transmembrane region" description="Helical" evidence="1">
    <location>
        <begin position="133"/>
        <end position="150"/>
    </location>
</feature>
<dbReference type="CDD" id="cd07990">
    <property type="entry name" value="LPLAT_LCLAT1-like"/>
    <property type="match status" value="1"/>
</dbReference>
<dbReference type="InterPro" id="IPR002123">
    <property type="entry name" value="Plipid/glycerol_acylTrfase"/>
</dbReference>
<accession>A0A3S5B5S9</accession>
<dbReference type="EC" id="2.3.-.-" evidence="3"/>
<dbReference type="SUPFAM" id="SSF69593">
    <property type="entry name" value="Glycerol-3-phosphate (1)-acyltransferase"/>
    <property type="match status" value="1"/>
</dbReference>
<keyword evidence="3" id="KW-0012">Acyltransferase</keyword>
<keyword evidence="1" id="KW-0812">Transmembrane</keyword>
<evidence type="ECO:0000259" key="2">
    <source>
        <dbReference type="SMART" id="SM00563"/>
    </source>
</evidence>
<gene>
    <name evidence="3" type="primary">yihG</name>
    <name evidence="3" type="ORF">NCTC13193_05833</name>
</gene>
<protein>
    <submittedName>
        <fullName evidence="3">Probable acyltransferase yihG</fullName>
        <ecNumber evidence="3">2.3.-.-</ecNumber>
    </submittedName>
</protein>
<dbReference type="GO" id="GO:0016746">
    <property type="term" value="F:acyltransferase activity"/>
    <property type="evidence" value="ECO:0007669"/>
    <property type="project" value="UniProtKB-KW"/>
</dbReference>
<reference evidence="3 4" key="1">
    <citation type="submission" date="2018-12" db="EMBL/GenBank/DDBJ databases">
        <authorList>
            <consortium name="Pathogen Informatics"/>
        </authorList>
    </citation>
    <scope>NUCLEOTIDE SEQUENCE [LARGE SCALE GENOMIC DNA]</scope>
    <source>
        <strain evidence="3 4">NCTC13193</strain>
    </source>
</reference>
<dbReference type="NCBIfam" id="NF010621">
    <property type="entry name" value="PRK14014.1"/>
    <property type="match status" value="1"/>
</dbReference>
<evidence type="ECO:0000313" key="3">
    <source>
        <dbReference type="EMBL" id="VEI77460.1"/>
    </source>
</evidence>
<dbReference type="GO" id="GO:0005886">
    <property type="term" value="C:plasma membrane"/>
    <property type="evidence" value="ECO:0007669"/>
    <property type="project" value="TreeGrafter"/>
</dbReference>
<dbReference type="EMBL" id="LR134492">
    <property type="protein sequence ID" value="VEI77460.1"/>
    <property type="molecule type" value="Genomic_DNA"/>
</dbReference>
<keyword evidence="1" id="KW-1133">Transmembrane helix</keyword>
<sequence length="305" mass="35524">MFPSTVSTKPMPKLLAPVIFIFSALLAIGVTMLCSIPIVLAGIIKLLIPIPAVWRYISAFADLMMWCWCQCLAVLLRINPRMQWDIQGLHGLEKKNWYLLISNHESWSDIVVLCVLFRHHIPMNKYFLKQQLAWIPFVGLACWALDMPFMKRYSRAYLHRHPEKSGQDIETTRRSCEKFRLRPTTIVNFVEGSRFTEAKKIKSRSPYRNLLAPKAAGIAFTLSALGQQFDKILNVTLCYPDNREHPFRDMLCGRLQRVVVRIECLPIDGSLHGDYFNDKLFKRKFQIWLNTLWQEKDGLLDMLKH</sequence>
<name>A0A3S5B5S9_SERFO</name>
<feature type="domain" description="Phospholipid/glycerol acyltransferase" evidence="2">
    <location>
        <begin position="98"/>
        <end position="225"/>
    </location>
</feature>
<feature type="transmembrane region" description="Helical" evidence="1">
    <location>
        <begin position="56"/>
        <end position="76"/>
    </location>
</feature>
<proteinExistence type="predicted"/>
<organism evidence="3 4">
    <name type="scientific">Serratia fonticola</name>
    <dbReference type="NCBI Taxonomy" id="47917"/>
    <lineage>
        <taxon>Bacteria</taxon>
        <taxon>Pseudomonadati</taxon>
        <taxon>Pseudomonadota</taxon>
        <taxon>Gammaproteobacteria</taxon>
        <taxon>Enterobacterales</taxon>
        <taxon>Yersiniaceae</taxon>
        <taxon>Serratia</taxon>
    </lineage>
</organism>
<dbReference type="SMART" id="SM00563">
    <property type="entry name" value="PlsC"/>
    <property type="match status" value="1"/>
</dbReference>
<evidence type="ECO:0000313" key="4">
    <source>
        <dbReference type="Proteomes" id="UP000270487"/>
    </source>
</evidence>
<keyword evidence="1" id="KW-0472">Membrane</keyword>
<dbReference type="PANTHER" id="PTHR10983">
    <property type="entry name" value="1-ACYLGLYCEROL-3-PHOSPHATE ACYLTRANSFERASE-RELATED"/>
    <property type="match status" value="1"/>
</dbReference>
<dbReference type="Proteomes" id="UP000270487">
    <property type="component" value="Chromosome"/>
</dbReference>
<dbReference type="Pfam" id="PF01553">
    <property type="entry name" value="Acyltransferase"/>
    <property type="match status" value="1"/>
</dbReference>
<dbReference type="PANTHER" id="PTHR10983:SF15">
    <property type="entry name" value="ACYLTRANSFERASE YIHG-RELATED"/>
    <property type="match status" value="1"/>
</dbReference>
<evidence type="ECO:0000256" key="1">
    <source>
        <dbReference type="SAM" id="Phobius"/>
    </source>
</evidence>
<dbReference type="AlphaFoldDB" id="A0A3S5B5S9"/>